<dbReference type="GO" id="GO:0005737">
    <property type="term" value="C:cytoplasm"/>
    <property type="evidence" value="ECO:0007669"/>
    <property type="project" value="TreeGrafter"/>
</dbReference>
<sequence>MSDFAKAMPLLIFNMGSEMLYIISARLEAQRIPSQKCVKVLEDLIRSMHKKQFRDELFQTRNVPNSFAVRQLFDRLVHSSIMRLNVSSMDKLYDLMRMGFKYQMLRCSSADELLQVTATHLDGIQRLVATADVCELITETKALMLQTYTPMRPASLFAIKQELCRFFQDVRIRVSLLLEKGLQKPDGSIAICLDRPDATGSLPAGTIQYFDDDEMKQDGFFMIPRHVGFYTPDQLGTNMYAKPKSDFDTSDKKVVTYDTLPSPKQYDTTALDGINLLASLIGAPIASPEMKPFRVSLFDDCKEEEKIESVPTVRIDAQSMSADYKQSTSEIARCFDAKAISDSKSTEMDDLISLMDSVSK</sequence>
<dbReference type="OrthoDB" id="2157380at2759"/>
<gene>
    <name evidence="1" type="ORF">BN9_041070</name>
</gene>
<dbReference type="Pfam" id="PF10188">
    <property type="entry name" value="Oscp1"/>
    <property type="match status" value="1"/>
</dbReference>
<organism evidence="1 2">
    <name type="scientific">Albugo candida</name>
    <dbReference type="NCBI Taxonomy" id="65357"/>
    <lineage>
        <taxon>Eukaryota</taxon>
        <taxon>Sar</taxon>
        <taxon>Stramenopiles</taxon>
        <taxon>Oomycota</taxon>
        <taxon>Peronosporomycetes</taxon>
        <taxon>Albuginales</taxon>
        <taxon>Albuginaceae</taxon>
        <taxon>Albugo</taxon>
    </lineage>
</organism>
<evidence type="ECO:0000313" key="1">
    <source>
        <dbReference type="EMBL" id="CCI43323.1"/>
    </source>
</evidence>
<evidence type="ECO:0000313" key="2">
    <source>
        <dbReference type="Proteomes" id="UP000053237"/>
    </source>
</evidence>
<dbReference type="AlphaFoldDB" id="A0A024G992"/>
<dbReference type="InParanoid" id="A0A024G992"/>
<dbReference type="PANTHER" id="PTHR21439">
    <property type="entry name" value="OXIDORED-NITRO DOMAIN-CONTAINING PROTEIN"/>
    <property type="match status" value="1"/>
</dbReference>
<dbReference type="EMBL" id="CAIX01000047">
    <property type="protein sequence ID" value="CCI43323.1"/>
    <property type="molecule type" value="Genomic_DNA"/>
</dbReference>
<dbReference type="GO" id="GO:0005886">
    <property type="term" value="C:plasma membrane"/>
    <property type="evidence" value="ECO:0007669"/>
    <property type="project" value="TreeGrafter"/>
</dbReference>
<name>A0A024G992_9STRA</name>
<evidence type="ECO:0008006" key="3">
    <source>
        <dbReference type="Google" id="ProtNLM"/>
    </source>
</evidence>
<comment type="caution">
    <text evidence="1">The sequence shown here is derived from an EMBL/GenBank/DDBJ whole genome shotgun (WGS) entry which is preliminary data.</text>
</comment>
<keyword evidence="2" id="KW-1185">Reference proteome</keyword>
<reference evidence="1 2" key="1">
    <citation type="submission" date="2012-05" db="EMBL/GenBank/DDBJ databases">
        <title>Recombination and specialization in a pathogen metapopulation.</title>
        <authorList>
            <person name="Gardiner A."/>
            <person name="Kemen E."/>
            <person name="Schultz-Larsen T."/>
            <person name="MacLean D."/>
            <person name="Van Oosterhout C."/>
            <person name="Jones J.D.G."/>
        </authorList>
    </citation>
    <scope>NUCLEOTIDE SEQUENCE [LARGE SCALE GENOMIC DNA]</scope>
    <source>
        <strain evidence="1 2">Ac Nc2</strain>
    </source>
</reference>
<dbReference type="Proteomes" id="UP000053237">
    <property type="component" value="Unassembled WGS sequence"/>
</dbReference>
<accession>A0A024G992</accession>
<protein>
    <recommendedName>
        <fullName evidence="3">Protein OSCP1</fullName>
    </recommendedName>
</protein>
<dbReference type="PANTHER" id="PTHR21439:SF0">
    <property type="entry name" value="PROTEIN OSCP1"/>
    <property type="match status" value="1"/>
</dbReference>
<dbReference type="InterPro" id="IPR019332">
    <property type="entry name" value="OSCP1"/>
</dbReference>
<proteinExistence type="predicted"/>